<protein>
    <submittedName>
        <fullName evidence="2">Uncharacterized protein</fullName>
    </submittedName>
</protein>
<reference evidence="2 3" key="1">
    <citation type="submission" date="2018-06" db="EMBL/GenBank/DDBJ databases">
        <authorList>
            <consortium name="Pathogen Informatics"/>
            <person name="Doyle S."/>
        </authorList>
    </citation>
    <scope>NUCLEOTIDE SEQUENCE [LARGE SCALE GENOMIC DNA]</scope>
    <source>
        <strain evidence="2 3">NCTC9128</strain>
    </source>
</reference>
<keyword evidence="1" id="KW-1133">Transmembrane helix</keyword>
<proteinExistence type="predicted"/>
<feature type="transmembrane region" description="Helical" evidence="1">
    <location>
        <begin position="22"/>
        <end position="42"/>
    </location>
</feature>
<dbReference type="AlphaFoldDB" id="A0A2X3EBV9"/>
<evidence type="ECO:0000313" key="2">
    <source>
        <dbReference type="EMBL" id="SQC41222.1"/>
    </source>
</evidence>
<sequence>MAFNNHFAHYSLFSYSKSQGNSFSHTCLLVLFRHILLLLHFLTERVTGCQMKCSFDSAPPAVCINRA</sequence>
<evidence type="ECO:0000256" key="1">
    <source>
        <dbReference type="SAM" id="Phobius"/>
    </source>
</evidence>
<organism evidence="2 3">
    <name type="scientific">Klebsiella pneumoniae</name>
    <dbReference type="NCBI Taxonomy" id="573"/>
    <lineage>
        <taxon>Bacteria</taxon>
        <taxon>Pseudomonadati</taxon>
        <taxon>Pseudomonadota</taxon>
        <taxon>Gammaproteobacteria</taxon>
        <taxon>Enterobacterales</taxon>
        <taxon>Enterobacteriaceae</taxon>
        <taxon>Klebsiella/Raoultella group</taxon>
        <taxon>Klebsiella</taxon>
        <taxon>Klebsiella pneumoniae complex</taxon>
    </lineage>
</organism>
<keyword evidence="1" id="KW-0812">Transmembrane</keyword>
<gene>
    <name evidence="2" type="ORF">NCTC9128_07235</name>
</gene>
<dbReference type="Proteomes" id="UP000251088">
    <property type="component" value="Unassembled WGS sequence"/>
</dbReference>
<accession>A0A2X3EBV9</accession>
<evidence type="ECO:0000313" key="3">
    <source>
        <dbReference type="Proteomes" id="UP000251088"/>
    </source>
</evidence>
<dbReference type="EMBL" id="UAWN01000016">
    <property type="protein sequence ID" value="SQC41222.1"/>
    <property type="molecule type" value="Genomic_DNA"/>
</dbReference>
<keyword evidence="1" id="KW-0472">Membrane</keyword>
<name>A0A2X3EBV9_KLEPN</name>